<proteinExistence type="predicted"/>
<keyword evidence="4" id="KW-1185">Reference proteome</keyword>
<dbReference type="AlphaFoldDB" id="A0A931B878"/>
<dbReference type="EMBL" id="JADPRT010000009">
    <property type="protein sequence ID" value="MBF9070831.1"/>
    <property type="molecule type" value="Genomic_DNA"/>
</dbReference>
<comment type="caution">
    <text evidence="3">The sequence shown here is derived from an EMBL/GenBank/DDBJ whole genome shotgun (WGS) entry which is preliminary data.</text>
</comment>
<evidence type="ECO:0000256" key="1">
    <source>
        <dbReference type="SAM" id="MobiDB-lite"/>
    </source>
</evidence>
<sequence length="172" mass="17180">MTGRHRALVALAVAAPLLVAGCSSAGTSSPAASSAGSSAASSATADAGTGTPKLSVSGAYIPLPSAPDMAAGYFVLTNAGDRAARLTGVSSPQAQSVSMHQSTATTMVDLPSVTVPAHGQVAFARDGRHLMLMGLAAQPKVGQHITLTLRFDDAAPLDVEATVQPLTYQPGQ</sequence>
<dbReference type="PANTHER" id="PTHR36302">
    <property type="entry name" value="BLR7088 PROTEIN"/>
    <property type="match status" value="1"/>
</dbReference>
<keyword evidence="2" id="KW-0732">Signal</keyword>
<evidence type="ECO:0000313" key="3">
    <source>
        <dbReference type="EMBL" id="MBF9070831.1"/>
    </source>
</evidence>
<dbReference type="Proteomes" id="UP000657385">
    <property type="component" value="Unassembled WGS sequence"/>
</dbReference>
<accession>A0A931B878</accession>
<feature type="signal peptide" evidence="2">
    <location>
        <begin position="1"/>
        <end position="25"/>
    </location>
</feature>
<dbReference type="Gene3D" id="2.60.40.1890">
    <property type="entry name" value="PCu(A)C copper chaperone"/>
    <property type="match status" value="1"/>
</dbReference>
<dbReference type="InterPro" id="IPR036182">
    <property type="entry name" value="PCuAC_sf"/>
</dbReference>
<feature type="chain" id="PRO_5039423167" evidence="2">
    <location>
        <begin position="26"/>
        <end position="172"/>
    </location>
</feature>
<evidence type="ECO:0000313" key="4">
    <source>
        <dbReference type="Proteomes" id="UP000657385"/>
    </source>
</evidence>
<dbReference type="PANTHER" id="PTHR36302:SF1">
    <property type="entry name" value="COPPER CHAPERONE PCU(A)C"/>
    <property type="match status" value="1"/>
</dbReference>
<reference evidence="3" key="1">
    <citation type="submission" date="2020-11" db="EMBL/GenBank/DDBJ databases">
        <title>Isolation and identification of active actinomycetes.</title>
        <authorList>
            <person name="Yu B."/>
        </authorList>
    </citation>
    <scope>NUCLEOTIDE SEQUENCE</scope>
    <source>
        <strain evidence="3">NEAU-YB345</strain>
    </source>
</reference>
<dbReference type="InterPro" id="IPR007410">
    <property type="entry name" value="LpqE-like"/>
</dbReference>
<feature type="region of interest" description="Disordered" evidence="1">
    <location>
        <begin position="30"/>
        <end position="50"/>
    </location>
</feature>
<evidence type="ECO:0000256" key="2">
    <source>
        <dbReference type="SAM" id="SignalP"/>
    </source>
</evidence>
<dbReference type="Pfam" id="PF04314">
    <property type="entry name" value="PCuAC"/>
    <property type="match status" value="1"/>
</dbReference>
<dbReference type="InterPro" id="IPR058248">
    <property type="entry name" value="Lxx211020-like"/>
</dbReference>
<dbReference type="PROSITE" id="PS51257">
    <property type="entry name" value="PROKAR_LIPOPROTEIN"/>
    <property type="match status" value="1"/>
</dbReference>
<protein>
    <submittedName>
        <fullName evidence="3">Copper chaperone PCu(A)C</fullName>
    </submittedName>
</protein>
<dbReference type="RefSeq" id="WP_196195983.1">
    <property type="nucleotide sequence ID" value="NZ_JADPRT010000009.1"/>
</dbReference>
<organism evidence="3 4">
    <name type="scientific">Streptacidiphilus fuscans</name>
    <dbReference type="NCBI Taxonomy" id="2789292"/>
    <lineage>
        <taxon>Bacteria</taxon>
        <taxon>Bacillati</taxon>
        <taxon>Actinomycetota</taxon>
        <taxon>Actinomycetes</taxon>
        <taxon>Kitasatosporales</taxon>
        <taxon>Streptomycetaceae</taxon>
        <taxon>Streptacidiphilus</taxon>
    </lineage>
</organism>
<gene>
    <name evidence="3" type="ORF">I2501_22715</name>
</gene>
<dbReference type="SUPFAM" id="SSF110087">
    <property type="entry name" value="DR1885-like metal-binding protein"/>
    <property type="match status" value="1"/>
</dbReference>
<name>A0A931B878_9ACTN</name>